<comment type="caution">
    <text evidence="1">The sequence shown here is derived from an EMBL/GenBank/DDBJ whole genome shotgun (WGS) entry which is preliminary data.</text>
</comment>
<dbReference type="OrthoDB" id="21182at2759"/>
<dbReference type="InterPro" id="IPR002895">
    <property type="entry name" value="Paramecium_SA"/>
</dbReference>
<organism evidence="1 2">
    <name type="scientific">Paramecium sonneborni</name>
    <dbReference type="NCBI Taxonomy" id="65129"/>
    <lineage>
        <taxon>Eukaryota</taxon>
        <taxon>Sar</taxon>
        <taxon>Alveolata</taxon>
        <taxon>Ciliophora</taxon>
        <taxon>Intramacronucleata</taxon>
        <taxon>Oligohymenophorea</taxon>
        <taxon>Peniculida</taxon>
        <taxon>Parameciidae</taxon>
        <taxon>Paramecium</taxon>
    </lineage>
</organism>
<accession>A0A8S1RNH1</accession>
<sequence length="448" mass="53556">MKISKYLIIMMISSIDIRQITQFCVCRHVDNQYECQGSHICIWNGEKCDLRLGETYIQQIDYQDADQCYKYIQEDCIQMEMCGFYLGECIRFTECGLFQKNQCQESSVKCVSDGQNVLRKKDVMIIIQQKVVKIKIQMEIIIIGIQMLLLSVKMLYCTQLPYYLMSDNDCRNAMYYFTVNDLGYGCEDGKNKCEEYTKENKCYFTYYKKIECFWDRELQMCFTKNCENKQLKTYDECNSYMQNCTTNGIHCFENQECQFIKNEKGCVVDINNKKSAYSNGKCELKNCNTAPLQYNSYEQCQQYDEKLDCVRCQNRPIQCQNYYQEIDCYSIIIQDCVWYKNKCDKRQCYHAPQTFVHEQCQQYGKCMRKIEGGCELRPQTCEEIIIYEFCDISYDESRCMWEENQCKQLTCQNLKLPNYDNSQKCKQASKHCRQYSYNKYRLFIIQCW</sequence>
<dbReference type="SMART" id="SM00639">
    <property type="entry name" value="PSA"/>
    <property type="match status" value="3"/>
</dbReference>
<evidence type="ECO:0000313" key="1">
    <source>
        <dbReference type="EMBL" id="CAD8129746.1"/>
    </source>
</evidence>
<dbReference type="AlphaFoldDB" id="A0A8S1RNH1"/>
<dbReference type="Pfam" id="PF01508">
    <property type="entry name" value="Paramecium_SA"/>
    <property type="match status" value="3"/>
</dbReference>
<name>A0A8S1RNH1_9CILI</name>
<dbReference type="EMBL" id="CAJJDN010000242">
    <property type="protein sequence ID" value="CAD8129746.1"/>
    <property type="molecule type" value="Genomic_DNA"/>
</dbReference>
<keyword evidence="2" id="KW-1185">Reference proteome</keyword>
<proteinExistence type="predicted"/>
<protein>
    <submittedName>
        <fullName evidence="1">Uncharacterized protein</fullName>
    </submittedName>
</protein>
<gene>
    <name evidence="1" type="ORF">PSON_ATCC_30995.1.T2420004</name>
</gene>
<reference evidence="1" key="1">
    <citation type="submission" date="2021-01" db="EMBL/GenBank/DDBJ databases">
        <authorList>
            <consortium name="Genoscope - CEA"/>
            <person name="William W."/>
        </authorList>
    </citation>
    <scope>NUCLEOTIDE SEQUENCE</scope>
</reference>
<dbReference type="Proteomes" id="UP000692954">
    <property type="component" value="Unassembled WGS sequence"/>
</dbReference>
<evidence type="ECO:0000313" key="2">
    <source>
        <dbReference type="Proteomes" id="UP000692954"/>
    </source>
</evidence>